<geneLocation type="mitochondrion" evidence="2"/>
<sequence length="230" mass="26103">MVKYNLAKVVIEGSSPFFRFVTNMLKFFKMNIETLIFYFFGSFSIISAIMVVTLSNAVHSVLFLIVVFCNVAGLLLVLGAEFFSFMFLIVYVGAIAVLFLFVVMMLNIKTNPIKIDNFSTIPIGMVIFLILISQIISSIDNHVALVENNYLVYIPWLVENNYLSNIEVIGTFLYTKFCILFLVCGLILLVAMIGAIVLTMHQRSIVKKQQISTQLIRDPRGVIKFIKLRK</sequence>
<comment type="catalytic activity">
    <reaction evidence="1">
        <text>a ubiquinone + NADH + 5 H(+)(in) = a ubiquinol + NAD(+) + 4 H(+)(out)</text>
        <dbReference type="Rhea" id="RHEA:29091"/>
        <dbReference type="Rhea" id="RHEA-COMP:9565"/>
        <dbReference type="Rhea" id="RHEA-COMP:9566"/>
        <dbReference type="ChEBI" id="CHEBI:15378"/>
        <dbReference type="ChEBI" id="CHEBI:16389"/>
        <dbReference type="ChEBI" id="CHEBI:17976"/>
        <dbReference type="ChEBI" id="CHEBI:57540"/>
        <dbReference type="ChEBI" id="CHEBI:57945"/>
        <dbReference type="EC" id="7.1.1.2"/>
    </reaction>
</comment>
<dbReference type="InterPro" id="IPR042106">
    <property type="entry name" value="Nuo/plastoQ_OxRdtase_6_NuoJ"/>
</dbReference>
<dbReference type="Pfam" id="PF00499">
    <property type="entry name" value="Oxidored_q3"/>
    <property type="match status" value="1"/>
</dbReference>
<comment type="function">
    <text evidence="1">Core subunit of the mitochondrial membrane respiratory chain NADH dehydrogenase (Complex I) which catalyzes electron transfer from NADH through the respiratory chain, using ubiquinone as an electron acceptor. Essential for the catalytic activity and assembly of complex I.</text>
</comment>
<keyword evidence="1" id="KW-0472">Membrane</keyword>
<comment type="subcellular location">
    <subcellularLocation>
        <location evidence="1">Mitochondrion membrane</location>
        <topology evidence="1">Multi-pass membrane protein</topology>
    </subcellularLocation>
</comment>
<dbReference type="NCBIfam" id="NF005164">
    <property type="entry name" value="PRK06638.1-4"/>
    <property type="match status" value="1"/>
</dbReference>
<organism evidence="2">
    <name type="scientific">Corallina officinalis</name>
    <name type="common">Coral seaweed</name>
    <dbReference type="NCBI Taxonomy" id="35170"/>
    <lineage>
        <taxon>Eukaryota</taxon>
        <taxon>Rhodophyta</taxon>
        <taxon>Florideophyceae</taxon>
        <taxon>Corallinophycidae</taxon>
        <taxon>Corallinales</taxon>
        <taxon>Corallinaceae</taxon>
        <taxon>Corallinoideae</taxon>
        <taxon>Corallina</taxon>
    </lineage>
</organism>
<dbReference type="InterPro" id="IPR001457">
    <property type="entry name" value="NADH_UbQ/plastoQ_OxRdtase_su6"/>
</dbReference>
<dbReference type="PANTHER" id="PTHR33269">
    <property type="entry name" value="NADH-UBIQUINONE OXIDOREDUCTASE CHAIN 6"/>
    <property type="match status" value="1"/>
</dbReference>
<proteinExistence type="inferred from homology"/>
<feature type="transmembrane region" description="Helical" evidence="1">
    <location>
        <begin position="173"/>
        <end position="198"/>
    </location>
</feature>
<name>A0A6M3WA37_COROI</name>
<feature type="transmembrane region" description="Helical" evidence="1">
    <location>
        <begin position="85"/>
        <end position="106"/>
    </location>
</feature>
<evidence type="ECO:0000313" key="2">
    <source>
        <dbReference type="EMBL" id="QJF58213.1"/>
    </source>
</evidence>
<keyword evidence="1" id="KW-0813">Transport</keyword>
<dbReference type="GO" id="GO:0031966">
    <property type="term" value="C:mitochondrial membrane"/>
    <property type="evidence" value="ECO:0007669"/>
    <property type="project" value="UniProtKB-SubCell"/>
</dbReference>
<dbReference type="GO" id="GO:0008137">
    <property type="term" value="F:NADH dehydrogenase (ubiquinone) activity"/>
    <property type="evidence" value="ECO:0007669"/>
    <property type="project" value="UniProtKB-UniRule"/>
</dbReference>
<dbReference type="Gene3D" id="1.20.120.1200">
    <property type="entry name" value="NADH-ubiquinone/plastoquinone oxidoreductase chain 6, subunit NuoJ"/>
    <property type="match status" value="1"/>
</dbReference>
<keyword evidence="1" id="KW-1278">Translocase</keyword>
<feature type="transmembrane region" description="Helical" evidence="1">
    <location>
        <begin position="118"/>
        <end position="136"/>
    </location>
</feature>
<comment type="similarity">
    <text evidence="1">Belongs to the complex I subunit 6 family.</text>
</comment>
<feature type="transmembrane region" description="Helical" evidence="1">
    <location>
        <begin position="35"/>
        <end position="54"/>
    </location>
</feature>
<keyword evidence="1" id="KW-1133">Transmembrane helix</keyword>
<keyword evidence="1 2" id="KW-0496">Mitochondrion</keyword>
<evidence type="ECO:0000256" key="1">
    <source>
        <dbReference type="RuleBase" id="RU004430"/>
    </source>
</evidence>
<reference evidence="2" key="1">
    <citation type="submission" date="2020-03" db="EMBL/GenBank/DDBJ databases">
        <title>Mitochondrial and Plastid genome variability of Corallina officinalis (Corallinales, Rhodophyta).</title>
        <authorList>
            <person name="Yesson C."/>
            <person name="Bian X."/>
            <person name="Williamson C."/>
            <person name="Briscoe A.G."/>
            <person name="Brodie J."/>
        </authorList>
    </citation>
    <scope>NUCLEOTIDE SEQUENCE</scope>
</reference>
<accession>A0A6M3WA37</accession>
<keyword evidence="1" id="KW-0249">Electron transport</keyword>
<keyword evidence="1" id="KW-0520">NAD</keyword>
<dbReference type="EC" id="7.1.1.2" evidence="1"/>
<feature type="transmembrane region" description="Helical" evidence="1">
    <location>
        <begin position="61"/>
        <end position="79"/>
    </location>
</feature>
<gene>
    <name evidence="2" type="primary">nad6</name>
</gene>
<dbReference type="EMBL" id="MT211883">
    <property type="protein sequence ID" value="QJF58213.1"/>
    <property type="molecule type" value="Genomic_DNA"/>
</dbReference>
<protein>
    <recommendedName>
        <fullName evidence="1">NADH-ubiquinone oxidoreductase chain 6</fullName>
        <ecNumber evidence="1">7.1.1.2</ecNumber>
    </recommendedName>
</protein>
<keyword evidence="1" id="KW-0679">Respiratory chain</keyword>
<dbReference type="PANTHER" id="PTHR33269:SF17">
    <property type="entry name" value="NADH-UBIQUINONE OXIDOREDUCTASE CHAIN 6"/>
    <property type="match status" value="1"/>
</dbReference>
<keyword evidence="1" id="KW-0830">Ubiquinone</keyword>
<keyword evidence="1" id="KW-0812">Transmembrane</keyword>
<dbReference type="AlphaFoldDB" id="A0A6M3WA37"/>